<evidence type="ECO:0000256" key="8">
    <source>
        <dbReference type="ARBA" id="ARBA00022679"/>
    </source>
</evidence>
<dbReference type="STRING" id="77166.N6TV95"/>
<keyword evidence="15" id="KW-1208">Phospholipid metabolism</keyword>
<keyword evidence="9" id="KW-0812">Transmembrane</keyword>
<dbReference type="UniPathway" id="UPA00557">
    <property type="reaction ID" value="UER00614"/>
</dbReference>
<proteinExistence type="inferred from homology"/>
<evidence type="ECO:0000256" key="18">
    <source>
        <dbReference type="ARBA" id="ARBA00033406"/>
    </source>
</evidence>
<keyword evidence="14" id="KW-0594">Phospholipid biosynthesis</keyword>
<protein>
    <recommendedName>
        <fullName evidence="6">phosphatidate cytidylyltransferase</fullName>
        <ecNumber evidence="6">2.7.7.41</ecNumber>
    </recommendedName>
    <alternativeName>
        <fullName evidence="16">CDP-diacylglycerol synthase</fullName>
    </alternativeName>
    <alternativeName>
        <fullName evidence="17">CDP-diglyceride pyrophosphorylase</fullName>
    </alternativeName>
    <alternativeName>
        <fullName evidence="18">CDP-diglyceride synthase</fullName>
    </alternativeName>
</protein>
<evidence type="ECO:0000256" key="17">
    <source>
        <dbReference type="ARBA" id="ARBA00032396"/>
    </source>
</evidence>
<reference evidence="19 21" key="1">
    <citation type="journal article" date="2013" name="Genome Biol.">
        <title>Draft genome of the mountain pine beetle, Dendroctonus ponderosae Hopkins, a major forest pest.</title>
        <authorList>
            <person name="Keeling C.I."/>
            <person name="Yuen M.M."/>
            <person name="Liao N.Y."/>
            <person name="Docking T.R."/>
            <person name="Chan S.K."/>
            <person name="Taylor G.A."/>
            <person name="Palmquist D.L."/>
            <person name="Jackman S.D."/>
            <person name="Nguyen A."/>
            <person name="Li M."/>
            <person name="Henderson H."/>
            <person name="Janes J.K."/>
            <person name="Zhao Y."/>
            <person name="Pandoh P."/>
            <person name="Moore R."/>
            <person name="Sperling F.A."/>
            <person name="Huber D.P."/>
            <person name="Birol I."/>
            <person name="Jones S.J."/>
            <person name="Bohlmann J."/>
        </authorList>
    </citation>
    <scope>NUCLEOTIDE SEQUENCE</scope>
</reference>
<accession>N6TV95</accession>
<keyword evidence="7" id="KW-0444">Lipid biosynthesis</keyword>
<comment type="pathway">
    <text evidence="4">Lipid metabolism.</text>
</comment>
<dbReference type="HOGENOM" id="CLU_2266440_0_0_1"/>
<comment type="catalytic activity">
    <reaction evidence="1">
        <text>a 1,2-diacyl-sn-glycero-3-phosphate + CTP + H(+) = a CDP-1,2-diacyl-sn-glycerol + diphosphate</text>
        <dbReference type="Rhea" id="RHEA:16229"/>
        <dbReference type="ChEBI" id="CHEBI:15378"/>
        <dbReference type="ChEBI" id="CHEBI:33019"/>
        <dbReference type="ChEBI" id="CHEBI:37563"/>
        <dbReference type="ChEBI" id="CHEBI:58332"/>
        <dbReference type="ChEBI" id="CHEBI:58608"/>
        <dbReference type="EC" id="2.7.7.41"/>
    </reaction>
</comment>
<dbReference type="GO" id="GO:0004605">
    <property type="term" value="F:phosphatidate cytidylyltransferase activity"/>
    <property type="evidence" value="ECO:0007669"/>
    <property type="project" value="UniProtKB-EC"/>
</dbReference>
<evidence type="ECO:0000256" key="13">
    <source>
        <dbReference type="ARBA" id="ARBA00023136"/>
    </source>
</evidence>
<evidence type="ECO:0000256" key="16">
    <source>
        <dbReference type="ARBA" id="ARBA00029893"/>
    </source>
</evidence>
<name>N6TV95_DENPD</name>
<evidence type="ECO:0000256" key="1">
    <source>
        <dbReference type="ARBA" id="ARBA00001698"/>
    </source>
</evidence>
<dbReference type="OrthoDB" id="10260889at2759"/>
<keyword evidence="11" id="KW-1133">Transmembrane helix</keyword>
<dbReference type="GO" id="GO:0005789">
    <property type="term" value="C:endoplasmic reticulum membrane"/>
    <property type="evidence" value="ECO:0007669"/>
    <property type="project" value="TreeGrafter"/>
</dbReference>
<evidence type="ECO:0000313" key="20">
    <source>
        <dbReference type="EMBL" id="ERL92365.1"/>
    </source>
</evidence>
<evidence type="ECO:0000256" key="4">
    <source>
        <dbReference type="ARBA" id="ARBA00005189"/>
    </source>
</evidence>
<evidence type="ECO:0000256" key="3">
    <source>
        <dbReference type="ARBA" id="ARBA00005119"/>
    </source>
</evidence>
<evidence type="ECO:0000313" key="19">
    <source>
        <dbReference type="EMBL" id="ENN70202.1"/>
    </source>
</evidence>
<sequence>MKDFGDTIPGHGGVMDRFDCQYLMATFVNVYIVSFVRNYSVERMWLDAAFGCEGSKDLNANLKQVAQVIKQTYNRNMLERLKLPPTLFAHLFAHNSATLGNKR</sequence>
<evidence type="ECO:0000256" key="9">
    <source>
        <dbReference type="ARBA" id="ARBA00022692"/>
    </source>
</evidence>
<comment type="pathway">
    <text evidence="3">Phospholipid metabolism; CDP-diacylglycerol biosynthesis; CDP-diacylglycerol from sn-glycerol 3-phosphate: step 3/3.</text>
</comment>
<dbReference type="Proteomes" id="UP000030742">
    <property type="component" value="Unassembled WGS sequence"/>
</dbReference>
<evidence type="ECO:0000256" key="12">
    <source>
        <dbReference type="ARBA" id="ARBA00023098"/>
    </source>
</evidence>
<keyword evidence="8" id="KW-0808">Transferase</keyword>
<dbReference type="Pfam" id="PF01148">
    <property type="entry name" value="CTP_transf_1"/>
    <property type="match status" value="1"/>
</dbReference>
<evidence type="ECO:0000256" key="10">
    <source>
        <dbReference type="ARBA" id="ARBA00022695"/>
    </source>
</evidence>
<dbReference type="PANTHER" id="PTHR13773">
    <property type="entry name" value="PHOSPHATIDATE CYTIDYLYLTRANSFERASE"/>
    <property type="match status" value="1"/>
</dbReference>
<evidence type="ECO:0000256" key="14">
    <source>
        <dbReference type="ARBA" id="ARBA00023209"/>
    </source>
</evidence>
<dbReference type="EMBL" id="KB741294">
    <property type="protein sequence ID" value="ENN70202.1"/>
    <property type="molecule type" value="Genomic_DNA"/>
</dbReference>
<gene>
    <name evidence="20" type="ORF">D910_09679</name>
    <name evidence="19" type="ORF">YQE_13082</name>
</gene>
<evidence type="ECO:0000313" key="21">
    <source>
        <dbReference type="Proteomes" id="UP000030742"/>
    </source>
</evidence>
<evidence type="ECO:0000256" key="11">
    <source>
        <dbReference type="ARBA" id="ARBA00022989"/>
    </source>
</evidence>
<dbReference type="InterPro" id="IPR016720">
    <property type="entry name" value="PC_Trfase_euk"/>
</dbReference>
<keyword evidence="10" id="KW-0548">Nucleotidyltransferase</keyword>
<comment type="similarity">
    <text evidence="5">Belongs to the CDS family.</text>
</comment>
<evidence type="ECO:0000256" key="2">
    <source>
        <dbReference type="ARBA" id="ARBA00004141"/>
    </source>
</evidence>
<dbReference type="EC" id="2.7.7.41" evidence="6"/>
<feature type="non-terminal residue" evidence="19">
    <location>
        <position position="1"/>
    </location>
</feature>
<comment type="subcellular location">
    <subcellularLocation>
        <location evidence="2">Membrane</location>
        <topology evidence="2">Multi-pass membrane protein</topology>
    </subcellularLocation>
</comment>
<organism evidence="19">
    <name type="scientific">Dendroctonus ponderosae</name>
    <name type="common">Mountain pine beetle</name>
    <dbReference type="NCBI Taxonomy" id="77166"/>
    <lineage>
        <taxon>Eukaryota</taxon>
        <taxon>Metazoa</taxon>
        <taxon>Ecdysozoa</taxon>
        <taxon>Arthropoda</taxon>
        <taxon>Hexapoda</taxon>
        <taxon>Insecta</taxon>
        <taxon>Pterygota</taxon>
        <taxon>Neoptera</taxon>
        <taxon>Endopterygota</taxon>
        <taxon>Coleoptera</taxon>
        <taxon>Polyphaga</taxon>
        <taxon>Cucujiformia</taxon>
        <taxon>Curculionidae</taxon>
        <taxon>Scolytinae</taxon>
        <taxon>Dendroctonus</taxon>
    </lineage>
</organism>
<dbReference type="AlphaFoldDB" id="N6TV95"/>
<evidence type="ECO:0000256" key="6">
    <source>
        <dbReference type="ARBA" id="ARBA00012487"/>
    </source>
</evidence>
<evidence type="ECO:0000256" key="5">
    <source>
        <dbReference type="ARBA" id="ARBA00010185"/>
    </source>
</evidence>
<keyword evidence="13" id="KW-0472">Membrane</keyword>
<evidence type="ECO:0000256" key="15">
    <source>
        <dbReference type="ARBA" id="ARBA00023264"/>
    </source>
</evidence>
<evidence type="ECO:0000256" key="7">
    <source>
        <dbReference type="ARBA" id="ARBA00022516"/>
    </source>
</evidence>
<keyword evidence="12" id="KW-0443">Lipid metabolism</keyword>
<dbReference type="PANTHER" id="PTHR13773:SF8">
    <property type="entry name" value="PHOSPHATIDATE CYTIDYLYLTRANSFERASE, PHOTORECEPTOR-SPECIFIC"/>
    <property type="match status" value="1"/>
</dbReference>
<dbReference type="GO" id="GO:0016024">
    <property type="term" value="P:CDP-diacylglycerol biosynthetic process"/>
    <property type="evidence" value="ECO:0007669"/>
    <property type="project" value="UniProtKB-UniPathway"/>
</dbReference>
<dbReference type="EMBL" id="KB632323">
    <property type="protein sequence ID" value="ERL92365.1"/>
    <property type="molecule type" value="Genomic_DNA"/>
</dbReference>